<evidence type="ECO:0000256" key="9">
    <source>
        <dbReference type="RuleBase" id="RU003626"/>
    </source>
</evidence>
<comment type="similarity">
    <text evidence="1 7 8">Belongs to the universal ribosomal protein uS3 family.</text>
</comment>
<proteinExistence type="inferred from homology"/>
<feature type="domain" description="Small ribosomal subunit protein uS3 C-terminal" evidence="10">
    <location>
        <begin position="129"/>
        <end position="209"/>
    </location>
</feature>
<gene>
    <name evidence="7 12" type="primary">rps3</name>
</gene>
<keyword evidence="9 12" id="KW-0150">Chloroplast</keyword>
<dbReference type="GO" id="GO:0003735">
    <property type="term" value="F:structural constituent of ribosome"/>
    <property type="evidence" value="ECO:0007669"/>
    <property type="project" value="InterPro"/>
</dbReference>
<evidence type="ECO:0000256" key="1">
    <source>
        <dbReference type="ARBA" id="ARBA00010761"/>
    </source>
</evidence>
<dbReference type="InterPro" id="IPR018280">
    <property type="entry name" value="Ribosomal_uS3_CS"/>
</dbReference>
<dbReference type="GO" id="GO:0019843">
    <property type="term" value="F:rRNA binding"/>
    <property type="evidence" value="ECO:0007669"/>
    <property type="project" value="UniProtKB-KW"/>
</dbReference>
<evidence type="ECO:0000256" key="5">
    <source>
        <dbReference type="ARBA" id="ARBA00023274"/>
    </source>
</evidence>
<evidence type="ECO:0000256" key="3">
    <source>
        <dbReference type="ARBA" id="ARBA00022884"/>
    </source>
</evidence>
<keyword evidence="4 7" id="KW-0689">Ribosomal protein</keyword>
<dbReference type="PANTHER" id="PTHR11760">
    <property type="entry name" value="30S/40S RIBOSOMAL PROTEIN S3"/>
    <property type="match status" value="1"/>
</dbReference>
<dbReference type="PROSITE" id="PS00548">
    <property type="entry name" value="RIBOSOMAL_S3"/>
    <property type="match status" value="1"/>
</dbReference>
<sequence>MGHKTHPLGFRLGIIESDKSVWYSKSISYADFIKQDYKIRQTAIQFFKSKNISQPAISKILIKRNHKEERVFVDIHTALPAEIVGEFGSNLYGLDNCLTSLLRTEKVLLNVIEVKDPYLEATLLADILVQQLEERVPFRRAIKSIIERAQQGNPLGVKVQIGGRLNGAEIARVEWLQKGRVPLQTLRANIDYSNKTARTTYGILGVKIWLFKDEILTK</sequence>
<dbReference type="NCBIfam" id="TIGR01009">
    <property type="entry name" value="rpsC_bact"/>
    <property type="match status" value="1"/>
</dbReference>
<evidence type="ECO:0000256" key="8">
    <source>
        <dbReference type="RuleBase" id="RU003624"/>
    </source>
</evidence>
<evidence type="ECO:0000259" key="11">
    <source>
        <dbReference type="Pfam" id="PF07650"/>
    </source>
</evidence>
<keyword evidence="3" id="KW-0694">RNA-binding</keyword>
<dbReference type="PANTHER" id="PTHR11760:SF19">
    <property type="entry name" value="SMALL RIBOSOMAL SUBUNIT PROTEIN US3C"/>
    <property type="match status" value="1"/>
</dbReference>
<name>A0A7S6U9Z8_9STRA</name>
<dbReference type="AlphaFoldDB" id="A0A7S6U9Z8"/>
<dbReference type="Gene3D" id="3.30.300.20">
    <property type="match status" value="1"/>
</dbReference>
<dbReference type="InterPro" id="IPR057258">
    <property type="entry name" value="Ribosomal_uS3"/>
</dbReference>
<evidence type="ECO:0000256" key="6">
    <source>
        <dbReference type="ARBA" id="ARBA00035154"/>
    </source>
</evidence>
<dbReference type="HAMAP" id="MF_01309_B">
    <property type="entry name" value="Ribosomal_uS3_B"/>
    <property type="match status" value="1"/>
</dbReference>
<reference evidence="12" key="1">
    <citation type="submission" date="2020-03" db="EMBL/GenBank/DDBJ databases">
        <title>Schizocladia ischiensis organellar genomes: estimating the origin of multicellularity in heterokonts and the emergence of shallow ocean ecosystems.</title>
        <authorList>
            <person name="Phillips N.E."/>
            <person name="Braun E.L."/>
            <person name="Boore J."/>
            <person name="Cheda B."/>
            <person name="Salomon M.P."/>
        </authorList>
    </citation>
    <scope>NUCLEOTIDE SEQUENCE</scope>
</reference>
<dbReference type="GO" id="GO:0006412">
    <property type="term" value="P:translation"/>
    <property type="evidence" value="ECO:0007669"/>
    <property type="project" value="UniProtKB-UniRule"/>
</dbReference>
<dbReference type="Pfam" id="PF07650">
    <property type="entry name" value="KH_2"/>
    <property type="match status" value="1"/>
</dbReference>
<keyword evidence="2" id="KW-0699">rRNA-binding</keyword>
<geneLocation type="chloroplast" evidence="12"/>
<dbReference type="SUPFAM" id="SSF54814">
    <property type="entry name" value="Prokaryotic type KH domain (KH-domain type II)"/>
    <property type="match status" value="1"/>
</dbReference>
<dbReference type="Gene3D" id="3.30.1140.32">
    <property type="entry name" value="Ribosomal protein S3, C-terminal domain"/>
    <property type="match status" value="1"/>
</dbReference>
<keyword evidence="5 7" id="KW-0687">Ribonucleoprotein</keyword>
<dbReference type="CDD" id="cd02412">
    <property type="entry name" value="KH-II_30S_S3"/>
    <property type="match status" value="1"/>
</dbReference>
<protein>
    <recommendedName>
        <fullName evidence="6 7">Small ribosomal subunit protein uS3c</fullName>
    </recommendedName>
</protein>
<dbReference type="GO" id="GO:0009507">
    <property type="term" value="C:chloroplast"/>
    <property type="evidence" value="ECO:0007669"/>
    <property type="project" value="UniProtKB-SubCell"/>
</dbReference>
<organism evidence="12">
    <name type="scientific">Schizocladia ischiensis</name>
    <dbReference type="NCBI Taxonomy" id="196139"/>
    <lineage>
        <taxon>Eukaryota</taxon>
        <taxon>Sar</taxon>
        <taxon>Stramenopiles</taxon>
        <taxon>Ochrophyta</taxon>
        <taxon>PX clade</taxon>
        <taxon>Schizocladiophyceae</taxon>
        <taxon>Schizocladiales</taxon>
        <taxon>Schizocladiaceae</taxon>
        <taxon>Schizocladia</taxon>
    </lineage>
</organism>
<dbReference type="EMBL" id="MT226925">
    <property type="protein sequence ID" value="QOW07540.1"/>
    <property type="molecule type" value="Genomic_DNA"/>
</dbReference>
<comment type="subcellular location">
    <subcellularLocation>
        <location evidence="7 9">Plastid</location>
        <location evidence="7 9">Chloroplast</location>
    </subcellularLocation>
</comment>
<evidence type="ECO:0000256" key="4">
    <source>
        <dbReference type="ARBA" id="ARBA00022980"/>
    </source>
</evidence>
<dbReference type="InterPro" id="IPR004044">
    <property type="entry name" value="KH_dom_type_2"/>
</dbReference>
<evidence type="ECO:0000256" key="7">
    <source>
        <dbReference type="HAMAP-Rule" id="MF_01309"/>
    </source>
</evidence>
<evidence type="ECO:0000313" key="12">
    <source>
        <dbReference type="EMBL" id="QOW07540.1"/>
    </source>
</evidence>
<dbReference type="InterPro" id="IPR005704">
    <property type="entry name" value="Ribosomal_uS3_bac-typ"/>
</dbReference>
<dbReference type="GO" id="GO:0022627">
    <property type="term" value="C:cytosolic small ribosomal subunit"/>
    <property type="evidence" value="ECO:0007669"/>
    <property type="project" value="TreeGrafter"/>
</dbReference>
<comment type="subunit">
    <text evidence="7 9">Part of the 30S ribosomal subunit.</text>
</comment>
<keyword evidence="9 12" id="KW-0934">Plastid</keyword>
<accession>A0A7S6U9Z8</accession>
<dbReference type="InterPro" id="IPR001351">
    <property type="entry name" value="Ribosomal_uS3_C"/>
</dbReference>
<dbReference type="Pfam" id="PF00189">
    <property type="entry name" value="Ribosomal_S3_C"/>
    <property type="match status" value="1"/>
</dbReference>
<feature type="domain" description="KH type-2" evidence="11">
    <location>
        <begin position="50"/>
        <end position="117"/>
    </location>
</feature>
<dbReference type="InterPro" id="IPR009019">
    <property type="entry name" value="KH_sf_prok-type"/>
</dbReference>
<dbReference type="GeneID" id="63377828"/>
<evidence type="ECO:0000256" key="2">
    <source>
        <dbReference type="ARBA" id="ARBA00022730"/>
    </source>
</evidence>
<evidence type="ECO:0000259" key="10">
    <source>
        <dbReference type="Pfam" id="PF00189"/>
    </source>
</evidence>
<dbReference type="InterPro" id="IPR036419">
    <property type="entry name" value="Ribosomal_S3_C_sf"/>
</dbReference>
<dbReference type="InterPro" id="IPR015946">
    <property type="entry name" value="KH_dom-like_a/b"/>
</dbReference>
<dbReference type="SUPFAM" id="SSF54821">
    <property type="entry name" value="Ribosomal protein S3 C-terminal domain"/>
    <property type="match status" value="1"/>
</dbReference>
<dbReference type="RefSeq" id="YP_010032333.1">
    <property type="nucleotide sequence ID" value="NC_053868.1"/>
</dbReference>